<reference evidence="2 3" key="1">
    <citation type="submission" date="2021-07" db="EMBL/GenBank/DDBJ databases">
        <title>A novel Jannaschia species isolated from marine dinoflagellate Ceratoperidinium margalefii.</title>
        <authorList>
            <person name="Jiang Y."/>
            <person name="Li Z."/>
        </authorList>
    </citation>
    <scope>NUCLEOTIDE SEQUENCE [LARGE SCALE GENOMIC DNA]</scope>
    <source>
        <strain evidence="2 3">J12C1-MA-4</strain>
    </source>
</reference>
<organism evidence="2 3">
    <name type="scientific">Gymnodinialimonas ceratoperidinii</name>
    <dbReference type="NCBI Taxonomy" id="2856823"/>
    <lineage>
        <taxon>Bacteria</taxon>
        <taxon>Pseudomonadati</taxon>
        <taxon>Pseudomonadota</taxon>
        <taxon>Alphaproteobacteria</taxon>
        <taxon>Rhodobacterales</taxon>
        <taxon>Paracoccaceae</taxon>
        <taxon>Gymnodinialimonas</taxon>
    </lineage>
</organism>
<dbReference type="RefSeq" id="WP_219003023.1">
    <property type="nucleotide sequence ID" value="NZ_CP079194.1"/>
</dbReference>
<evidence type="ECO:0000256" key="1">
    <source>
        <dbReference type="HAMAP-Rule" id="MF_00821"/>
    </source>
</evidence>
<keyword evidence="1" id="KW-0653">Protein transport</keyword>
<dbReference type="NCBIfam" id="NF004392">
    <property type="entry name" value="PRK05751.1-3"/>
    <property type="match status" value="1"/>
</dbReference>
<comment type="subunit">
    <text evidence="1">Homotetramer, a dimer of dimers. One homotetramer interacts with 1 SecA dimer.</text>
</comment>
<evidence type="ECO:0000313" key="2">
    <source>
        <dbReference type="EMBL" id="QXT39996.1"/>
    </source>
</evidence>
<dbReference type="PANTHER" id="PTHR36918:SF1">
    <property type="entry name" value="PROTEIN-EXPORT PROTEIN SECB"/>
    <property type="match status" value="1"/>
</dbReference>
<dbReference type="NCBIfam" id="TIGR00809">
    <property type="entry name" value="secB"/>
    <property type="match status" value="1"/>
</dbReference>
<dbReference type="HAMAP" id="MF_00821">
    <property type="entry name" value="SecB"/>
    <property type="match status" value="1"/>
</dbReference>
<comment type="function">
    <text evidence="1">One of the proteins required for the normal export of preproteins out of the cell cytoplasm. It is a molecular chaperone that binds to a subset of precursor proteins, maintaining them in a translocation-competent state. It also specifically binds to its receptor SecA.</text>
</comment>
<sequence>MSDASANGDATAGAAPEAAAQLPKMQILGQFTRDLSFENAAVQNGVAAQGQPDIQVQVALDARKRTTENQYDVIMKLKVESKTKEDEPKAIFLIELEYGGVFLIENIAEQQLHPFLMIECPRMLFPFARRIISDVSRDGGYPPLNLDQIDFVALYRQQIAARQAQQPQGTA</sequence>
<proteinExistence type="inferred from homology"/>
<dbReference type="InterPro" id="IPR003708">
    <property type="entry name" value="SecB"/>
</dbReference>
<name>A0A8F6YBE2_9RHOB</name>
<dbReference type="AlphaFoldDB" id="A0A8F6YBE2"/>
<dbReference type="GO" id="GO:0006457">
    <property type="term" value="P:protein folding"/>
    <property type="evidence" value="ECO:0007669"/>
    <property type="project" value="UniProtKB-UniRule"/>
</dbReference>
<dbReference type="PANTHER" id="PTHR36918">
    <property type="match status" value="1"/>
</dbReference>
<keyword evidence="1" id="KW-0143">Chaperone</keyword>
<keyword evidence="1" id="KW-0963">Cytoplasm</keyword>
<accession>A0A8F6YBE2</accession>
<dbReference type="GO" id="GO:0051082">
    <property type="term" value="F:unfolded protein binding"/>
    <property type="evidence" value="ECO:0007669"/>
    <property type="project" value="InterPro"/>
</dbReference>
<dbReference type="Pfam" id="PF02556">
    <property type="entry name" value="SecB"/>
    <property type="match status" value="1"/>
</dbReference>
<dbReference type="GO" id="GO:0005737">
    <property type="term" value="C:cytoplasm"/>
    <property type="evidence" value="ECO:0007669"/>
    <property type="project" value="UniProtKB-SubCell"/>
</dbReference>
<dbReference type="Proteomes" id="UP000825009">
    <property type="component" value="Chromosome"/>
</dbReference>
<dbReference type="KEGG" id="gce:KYE46_01665"/>
<dbReference type="EMBL" id="CP079194">
    <property type="protein sequence ID" value="QXT39996.1"/>
    <property type="molecule type" value="Genomic_DNA"/>
</dbReference>
<comment type="subcellular location">
    <subcellularLocation>
        <location evidence="1">Cytoplasm</location>
    </subcellularLocation>
</comment>
<gene>
    <name evidence="1 2" type="primary">secB</name>
    <name evidence="2" type="ORF">KYE46_01665</name>
</gene>
<keyword evidence="1" id="KW-0813">Transport</keyword>
<keyword evidence="3" id="KW-1185">Reference proteome</keyword>
<protein>
    <recommendedName>
        <fullName evidence="1">Protein-export protein SecB</fullName>
    </recommendedName>
</protein>
<keyword evidence="1" id="KW-0811">Translocation</keyword>
<dbReference type="GO" id="GO:0015031">
    <property type="term" value="P:protein transport"/>
    <property type="evidence" value="ECO:0007669"/>
    <property type="project" value="UniProtKB-UniRule"/>
</dbReference>
<comment type="similarity">
    <text evidence="1">Belongs to the SecB family.</text>
</comment>
<dbReference type="GO" id="GO:0051262">
    <property type="term" value="P:protein tetramerization"/>
    <property type="evidence" value="ECO:0007669"/>
    <property type="project" value="InterPro"/>
</dbReference>
<evidence type="ECO:0000313" key="3">
    <source>
        <dbReference type="Proteomes" id="UP000825009"/>
    </source>
</evidence>